<dbReference type="Gene3D" id="2.60.40.1730">
    <property type="entry name" value="tricorn interacting facor f3 domain"/>
    <property type="match status" value="1"/>
</dbReference>
<keyword evidence="3 8" id="KW-0479">Metal-binding</keyword>
<dbReference type="InterPro" id="IPR049980">
    <property type="entry name" value="LTA4H_cat"/>
</dbReference>
<dbReference type="SUPFAM" id="SSF55486">
    <property type="entry name" value="Metalloproteases ('zincins'), catalytic domain"/>
    <property type="match status" value="1"/>
</dbReference>
<keyword evidence="4" id="KW-0378">Hydrolase</keyword>
<dbReference type="GO" id="GO:0046872">
    <property type="term" value="F:metal ion binding"/>
    <property type="evidence" value="ECO:0007669"/>
    <property type="project" value="UniProtKB-KW"/>
</dbReference>
<feature type="region of interest" description="Disordered" evidence="9">
    <location>
        <begin position="835"/>
        <end position="874"/>
    </location>
</feature>
<evidence type="ECO:0000313" key="11">
    <source>
        <dbReference type="EMBL" id="KAL3788546.1"/>
    </source>
</evidence>
<dbReference type="InterPro" id="IPR034015">
    <property type="entry name" value="M1_LTA4H"/>
</dbReference>
<dbReference type="CDD" id="cd09599">
    <property type="entry name" value="M1_LTA4H"/>
    <property type="match status" value="1"/>
</dbReference>
<dbReference type="InterPro" id="IPR042097">
    <property type="entry name" value="Aminopeptidase_N-like_N_sf"/>
</dbReference>
<keyword evidence="12" id="KW-1185">Reference proteome</keyword>
<keyword evidence="2" id="KW-0645">Protease</keyword>
<dbReference type="InterPro" id="IPR014782">
    <property type="entry name" value="Peptidase_M1_dom"/>
</dbReference>
<comment type="similarity">
    <text evidence="1">Belongs to the peptidase M1 family.</text>
</comment>
<dbReference type="Gene3D" id="3.40.50.620">
    <property type="entry name" value="HUPs"/>
    <property type="match status" value="1"/>
</dbReference>
<dbReference type="InterPro" id="IPR014729">
    <property type="entry name" value="Rossmann-like_a/b/a_fold"/>
</dbReference>
<dbReference type="Gene3D" id="1.25.40.320">
    <property type="entry name" value="Peptidase M1, leukotriene A4 hydrolase/aminopeptidase C-terminal domain"/>
    <property type="match status" value="1"/>
</dbReference>
<dbReference type="SUPFAM" id="SSF48371">
    <property type="entry name" value="ARM repeat"/>
    <property type="match status" value="1"/>
</dbReference>
<evidence type="ECO:0000256" key="6">
    <source>
        <dbReference type="ARBA" id="ARBA00023049"/>
    </source>
</evidence>
<evidence type="ECO:0000256" key="2">
    <source>
        <dbReference type="ARBA" id="ARBA00022670"/>
    </source>
</evidence>
<evidence type="ECO:0000256" key="4">
    <source>
        <dbReference type="ARBA" id="ARBA00022801"/>
    </source>
</evidence>
<feature type="domain" description="Peptidase M1 leukotriene A4 hydrolase/aminopeptidase C-terminal" evidence="10">
    <location>
        <begin position="388"/>
        <end position="552"/>
    </location>
</feature>
<feature type="compositionally biased region" description="Low complexity" evidence="9">
    <location>
        <begin position="1"/>
        <end position="18"/>
    </location>
</feature>
<evidence type="ECO:0000256" key="7">
    <source>
        <dbReference type="PIRSR" id="PIRSR634015-1"/>
    </source>
</evidence>
<comment type="caution">
    <text evidence="11">The sequence shown here is derived from an EMBL/GenBank/DDBJ whole genome shotgun (WGS) entry which is preliminary data.</text>
</comment>
<feature type="active site" description="Proton acceptor" evidence="7">
    <location>
        <position position="315"/>
    </location>
</feature>
<dbReference type="Pfam" id="PF01433">
    <property type="entry name" value="Peptidase_M1"/>
    <property type="match status" value="2"/>
</dbReference>
<dbReference type="SMART" id="SM01263">
    <property type="entry name" value="Leuk-A4-hydro_C"/>
    <property type="match status" value="1"/>
</dbReference>
<feature type="compositionally biased region" description="Low complexity" evidence="9">
    <location>
        <begin position="1059"/>
        <end position="1068"/>
    </location>
</feature>
<feature type="binding site" evidence="8">
    <location>
        <position position="314"/>
    </location>
    <ligand>
        <name>Zn(2+)</name>
        <dbReference type="ChEBI" id="CHEBI:29105"/>
        <note>catalytic</note>
    </ligand>
</feature>
<dbReference type="SUPFAM" id="SSF63737">
    <property type="entry name" value="Leukotriene A4 hydrolase N-terminal domain"/>
    <property type="match status" value="1"/>
</dbReference>
<feature type="active site" description="Proton donor" evidence="7">
    <location>
        <position position="379"/>
    </location>
</feature>
<evidence type="ECO:0000256" key="8">
    <source>
        <dbReference type="PIRSR" id="PIRSR634015-3"/>
    </source>
</evidence>
<feature type="region of interest" description="Disordered" evidence="9">
    <location>
        <begin position="1042"/>
        <end position="1068"/>
    </location>
</feature>
<feature type="region of interest" description="Disordered" evidence="9">
    <location>
        <begin position="1"/>
        <end position="21"/>
    </location>
</feature>
<feature type="compositionally biased region" description="Acidic residues" evidence="9">
    <location>
        <begin position="835"/>
        <end position="850"/>
    </location>
</feature>
<reference evidence="11 12" key="1">
    <citation type="submission" date="2024-10" db="EMBL/GenBank/DDBJ databases">
        <title>Updated reference genomes for cyclostephanoid diatoms.</title>
        <authorList>
            <person name="Roberts W.R."/>
            <person name="Alverson A.J."/>
        </authorList>
    </citation>
    <scope>NUCLEOTIDE SEQUENCE [LARGE SCALE GENOMIC DNA]</scope>
    <source>
        <strain evidence="11 12">AJA276-08</strain>
    </source>
</reference>
<keyword evidence="6" id="KW-0482">Metalloprotease</keyword>
<dbReference type="PANTHER" id="PTHR45726:SF3">
    <property type="entry name" value="LEUKOTRIENE A-4 HYDROLASE"/>
    <property type="match status" value="1"/>
</dbReference>
<evidence type="ECO:0000259" key="10">
    <source>
        <dbReference type="SMART" id="SM01263"/>
    </source>
</evidence>
<dbReference type="PANTHER" id="PTHR45726">
    <property type="entry name" value="LEUKOTRIENE A-4 HYDROLASE"/>
    <property type="match status" value="1"/>
</dbReference>
<evidence type="ECO:0000256" key="9">
    <source>
        <dbReference type="SAM" id="MobiDB-lite"/>
    </source>
</evidence>
<dbReference type="Gene3D" id="3.30.2010.30">
    <property type="match status" value="1"/>
</dbReference>
<protein>
    <recommendedName>
        <fullName evidence="10">Peptidase M1 leukotriene A4 hydrolase/aminopeptidase C-terminal domain-containing protein</fullName>
    </recommendedName>
</protein>
<organism evidence="11 12">
    <name type="scientific">Stephanodiscus triporus</name>
    <dbReference type="NCBI Taxonomy" id="2934178"/>
    <lineage>
        <taxon>Eukaryota</taxon>
        <taxon>Sar</taxon>
        <taxon>Stramenopiles</taxon>
        <taxon>Ochrophyta</taxon>
        <taxon>Bacillariophyta</taxon>
        <taxon>Coscinodiscophyceae</taxon>
        <taxon>Thalassiosirophycidae</taxon>
        <taxon>Stephanodiscales</taxon>
        <taxon>Stephanodiscaceae</taxon>
        <taxon>Stephanodiscus</taxon>
    </lineage>
</organism>
<evidence type="ECO:0000256" key="5">
    <source>
        <dbReference type="ARBA" id="ARBA00022833"/>
    </source>
</evidence>
<accession>A0ABD3PLD8</accession>
<dbReference type="Pfam" id="PF09127">
    <property type="entry name" value="Leuk-A4-hydro_C"/>
    <property type="match status" value="1"/>
</dbReference>
<dbReference type="InterPro" id="IPR016024">
    <property type="entry name" value="ARM-type_fold"/>
</dbReference>
<evidence type="ECO:0000256" key="1">
    <source>
        <dbReference type="ARBA" id="ARBA00010136"/>
    </source>
</evidence>
<dbReference type="GO" id="GO:0008237">
    <property type="term" value="F:metallopeptidase activity"/>
    <property type="evidence" value="ECO:0007669"/>
    <property type="project" value="UniProtKB-KW"/>
</dbReference>
<evidence type="ECO:0000313" key="12">
    <source>
        <dbReference type="Proteomes" id="UP001530315"/>
    </source>
</evidence>
<feature type="compositionally biased region" description="Basic and acidic residues" evidence="9">
    <location>
        <begin position="1042"/>
        <end position="1056"/>
    </location>
</feature>
<dbReference type="EMBL" id="JALLAZ020000722">
    <property type="protein sequence ID" value="KAL3788546.1"/>
    <property type="molecule type" value="Genomic_DNA"/>
</dbReference>
<feature type="region of interest" description="Disordered" evidence="9">
    <location>
        <begin position="651"/>
        <end position="672"/>
    </location>
</feature>
<comment type="cofactor">
    <cofactor evidence="8">
        <name>Zn(2+)</name>
        <dbReference type="ChEBI" id="CHEBI:29105"/>
    </cofactor>
    <text evidence="8">Binds 1 zinc ion per subunit.</text>
</comment>
<proteinExistence type="inferred from homology"/>
<feature type="region of interest" description="Disordered" evidence="9">
    <location>
        <begin position="1157"/>
        <end position="1185"/>
    </location>
</feature>
<dbReference type="InterPro" id="IPR015211">
    <property type="entry name" value="Peptidase_M1_C"/>
</dbReference>
<sequence length="1282" mass="138516">MTMTAAAAPPSRDPSSLSNPDEARVTHLSWDAVVDFDKHRFFASARYDVRLLAGAVPTLRLDTSGLDVQRVTVDGAPATFSMSVPDPTRPHLGSRLEIDLRGSGGGAAINSGVDDSDGAISVSIQYATSPNASAAQWLPPSQTAGKKHPYVFSACFMTYDARVTVPRWATAVMSALSEENLVASEAAAADAEDFETTGGDEGGDRLFEFTQPVPIPSYLFALAVGELKSIDVSPRCRVWSEPSMVEAVAYEFSQVEDFLVAAEQVTMVPYQWGRYDLLCLPPSFPYGGMENPCLTFVTPTLLAGDKSLADVVAHEAAHSWSERKIMSKVNGDGKYFDFAAIAGWADLADSVALFPDEYTKLVPDLGDGDPDDAFSSVPYEKGFNLVYALERLVGAVKFEGFVHAYFNRFKFSTVTTRGFVEFLELYFKDDDVALAGIKEFDWETWLHKPGMPEMPNFDRTLSADMKETYAFHQSQNSEILFRFCILAVETGDVSLLPVVVRFITSQGRMKFVRPLYRALFQSEMGKELAFSTFIKNRDFYHPIAAKMIAVDLDEGAKKGKRSGRGGAELKNLLKKPLVIGGVLALSAAIGPCLGHDEEDDGDIRACVAVAGGGSGATSAILSVPGASSVLLESVVCYDRLSFAEYVSRNAGDAVNDHGDGDDEGGGDGGRRRGWLTDLEDCIARWGGAKGMTTTTTTSTTTTTTTKILSPAKYDVDISFAVSNDDVEDGKGDDNIDGDDNVLVEVNDVPSSLSTSSSSSFRFCSIEAAILLSRSALRRSLRLSPSLSDRCLRCVGVGCTSSLVAGPPEGGRRGRRSRAYVACSAPGDGTWVWEIELDDGGNGDGDEDGGDGDGVVRKGNGNARPGRTRPEEERIVSNAVLLAMVRCRERRRSRATSSEGADDNGDVDDDKIGDLLGKILDREGDAVTERRMHPRGVLADAAVHVDGIDPRRGGSMKLAAGASAAWGASRIIDGRAHVVAILPVVAADPSRAIRMEALLSDDDVPLPSDVLIVPGSFNPPHAGHIGLANAAVYALRRLRQRERDEGTYDHSSEDHPRRAPSSSSSSPSVPVFSMSSILRSMWNAVDGYSEEQNDPAVLFEMSVTNADKPPLDPMEVERRVDLFASLSSSSKMPKDWAVILTNAPLFSQKTGILDGLIANDDDIPGGGGPSSRSRNGNPARGRRQRRMSFVLGTDTMVRIIDPKYYGSSRESMVSALLRMKERGVHFIVGGRLEQGTKNNSTFVNGEEEVLSLPSEVQEMFTLMTENEFRLDISSTELRKKIRT</sequence>
<name>A0ABD3PLD8_9STRA</name>
<keyword evidence="5 8" id="KW-0862">Zinc</keyword>
<dbReference type="GO" id="GO:0006508">
    <property type="term" value="P:proteolysis"/>
    <property type="evidence" value="ECO:0007669"/>
    <property type="project" value="UniProtKB-KW"/>
</dbReference>
<gene>
    <name evidence="11" type="ORF">ACHAW5_009392</name>
</gene>
<evidence type="ECO:0000256" key="3">
    <source>
        <dbReference type="ARBA" id="ARBA00022723"/>
    </source>
</evidence>
<dbReference type="InterPro" id="IPR038502">
    <property type="entry name" value="M1_LTA-4_hydro/amino_C_sf"/>
</dbReference>
<feature type="binding site" evidence="8">
    <location>
        <position position="318"/>
    </location>
    <ligand>
        <name>Zn(2+)</name>
        <dbReference type="ChEBI" id="CHEBI:29105"/>
        <note>catalytic</note>
    </ligand>
</feature>
<dbReference type="FunFam" id="3.30.2010.30:FF:000001">
    <property type="entry name" value="Leukotriene A(4) hydrolase"/>
    <property type="match status" value="1"/>
</dbReference>
<dbReference type="Proteomes" id="UP001530315">
    <property type="component" value="Unassembled WGS sequence"/>
</dbReference>